<dbReference type="PANTHER" id="PTHR11247">
    <property type="entry name" value="PALMITOYL-PROTEIN THIOESTERASE/DOLICHYLDIPHOSPHATASE 1"/>
    <property type="match status" value="1"/>
</dbReference>
<protein>
    <submittedName>
        <fullName evidence="2">Palmitoyl-protein thioesterase</fullName>
    </submittedName>
</protein>
<keyword evidence="1" id="KW-0378">Hydrolase</keyword>
<gene>
    <name evidence="2" type="ORF">TPC1_10278</name>
</gene>
<dbReference type="AlphaFoldDB" id="A0A146KIC9"/>
<dbReference type="EMBL" id="GDID01000204">
    <property type="protein sequence ID" value="JAP96402.1"/>
    <property type="molecule type" value="Transcribed_RNA"/>
</dbReference>
<evidence type="ECO:0000313" key="2">
    <source>
        <dbReference type="EMBL" id="JAP96402.1"/>
    </source>
</evidence>
<evidence type="ECO:0000256" key="1">
    <source>
        <dbReference type="ARBA" id="ARBA00022801"/>
    </source>
</evidence>
<feature type="non-terminal residue" evidence="2">
    <location>
        <position position="1"/>
    </location>
</feature>
<accession>A0A146KIC9</accession>
<dbReference type="Pfam" id="PF02089">
    <property type="entry name" value="Palm_thioest"/>
    <property type="match status" value="1"/>
</dbReference>
<dbReference type="GO" id="GO:0016790">
    <property type="term" value="F:thiolester hydrolase activity"/>
    <property type="evidence" value="ECO:0007669"/>
    <property type="project" value="TreeGrafter"/>
</dbReference>
<dbReference type="GO" id="GO:0005764">
    <property type="term" value="C:lysosome"/>
    <property type="evidence" value="ECO:0007669"/>
    <property type="project" value="TreeGrafter"/>
</dbReference>
<name>A0A146KIC9_9EUKA</name>
<feature type="non-terminal residue" evidence="2">
    <location>
        <position position="197"/>
    </location>
</feature>
<organism evidence="2">
    <name type="scientific">Trepomonas sp. PC1</name>
    <dbReference type="NCBI Taxonomy" id="1076344"/>
    <lineage>
        <taxon>Eukaryota</taxon>
        <taxon>Metamonada</taxon>
        <taxon>Diplomonadida</taxon>
        <taxon>Hexamitidae</taxon>
        <taxon>Hexamitinae</taxon>
        <taxon>Trepomonas</taxon>
    </lineage>
</organism>
<dbReference type="SUPFAM" id="SSF53474">
    <property type="entry name" value="alpha/beta-Hydrolases"/>
    <property type="match status" value="1"/>
</dbReference>
<dbReference type="Gene3D" id="3.40.50.1820">
    <property type="entry name" value="alpha/beta hydrolase"/>
    <property type="match status" value="1"/>
</dbReference>
<sequence>IMHGFGVEPEIFNDYKQWIQEKNPGTFVYIIPINATYNMNTGIEIQLAEVSKLINTQPELKNGFIAVSHSMGSALMRGYIEMYNSPPVLKFISLAGLLTGVFTTQPGFHEECQNFWNHTIDMYSLEPITPLATIWKFPHDKENYYKHSFMSILDNNRDYDEKRKQRFASLKQLVLFGDESDGVIIPSETMWFGALAW</sequence>
<dbReference type="InterPro" id="IPR029058">
    <property type="entry name" value="AB_hydrolase_fold"/>
</dbReference>
<proteinExistence type="predicted"/>
<reference evidence="2" key="1">
    <citation type="submission" date="2015-07" db="EMBL/GenBank/DDBJ databases">
        <title>Adaptation to a free-living lifestyle via gene acquisitions in the diplomonad Trepomonas sp. PC1.</title>
        <authorList>
            <person name="Xu F."/>
            <person name="Jerlstrom-Hultqvist J."/>
            <person name="Kolisko M."/>
            <person name="Simpson A.G.B."/>
            <person name="Roger A.J."/>
            <person name="Svard S.G."/>
            <person name="Andersson J.O."/>
        </authorList>
    </citation>
    <scope>NUCLEOTIDE SEQUENCE</scope>
    <source>
        <strain evidence="2">PC1</strain>
    </source>
</reference>
<dbReference type="PANTHER" id="PTHR11247:SF8">
    <property type="entry name" value="PALMITOYL-PROTEIN THIOESTERASE 1"/>
    <property type="match status" value="1"/>
</dbReference>